<dbReference type="GO" id="GO:0020037">
    <property type="term" value="F:heme binding"/>
    <property type="evidence" value="ECO:0007669"/>
    <property type="project" value="InterPro"/>
</dbReference>
<dbReference type="GO" id="GO:0004497">
    <property type="term" value="F:monooxygenase activity"/>
    <property type="evidence" value="ECO:0007669"/>
    <property type="project" value="UniProtKB-KW"/>
</dbReference>
<dbReference type="InterPro" id="IPR001128">
    <property type="entry name" value="Cyt_P450"/>
</dbReference>
<evidence type="ECO:0000256" key="5">
    <source>
        <dbReference type="ARBA" id="ARBA00023002"/>
    </source>
</evidence>
<evidence type="ECO:0000256" key="4">
    <source>
        <dbReference type="ARBA" id="ARBA00022723"/>
    </source>
</evidence>
<protein>
    <recommendedName>
        <fullName evidence="10">Cytochrome P450</fullName>
    </recommendedName>
</protein>
<dbReference type="GO" id="GO:0005506">
    <property type="term" value="F:iron ion binding"/>
    <property type="evidence" value="ECO:0007669"/>
    <property type="project" value="InterPro"/>
</dbReference>
<keyword evidence="7" id="KW-0503">Monooxygenase</keyword>
<accession>A0A9P7E8G0</accession>
<dbReference type="GeneID" id="64637030"/>
<comment type="cofactor">
    <cofactor evidence="1">
        <name>heme</name>
        <dbReference type="ChEBI" id="CHEBI:30413"/>
    </cofactor>
</comment>
<evidence type="ECO:0000256" key="7">
    <source>
        <dbReference type="ARBA" id="ARBA00023033"/>
    </source>
</evidence>
<keyword evidence="9" id="KW-1185">Reference proteome</keyword>
<proteinExistence type="inferred from homology"/>
<gene>
    <name evidence="8" type="ORF">BJ212DRAFT_363058</name>
</gene>
<name>A0A9P7E8G0_9AGAM</name>
<dbReference type="InterPro" id="IPR036396">
    <property type="entry name" value="Cyt_P450_sf"/>
</dbReference>
<sequence length="143" mass="15921">MIDLRFEFKALGALVALVLAGSFLRTKIRSRSRLPLPPGPPGHWLFGNAIPRANQSQRFAEWINTYGSIISLRVGPKVMVIIGRYQESVDIMEKEGGLLADRPRAVAAGEILSRGLRLILAPAGEQFRRLRKLCNIFSSRPLN</sequence>
<dbReference type="SUPFAM" id="SSF48264">
    <property type="entry name" value="Cytochrome P450"/>
    <property type="match status" value="1"/>
</dbReference>
<dbReference type="AlphaFoldDB" id="A0A9P7E8G0"/>
<reference evidence="8" key="1">
    <citation type="journal article" date="2020" name="New Phytol.">
        <title>Comparative genomics reveals dynamic genome evolution in host specialist ectomycorrhizal fungi.</title>
        <authorList>
            <person name="Lofgren L.A."/>
            <person name="Nguyen N.H."/>
            <person name="Vilgalys R."/>
            <person name="Ruytinx J."/>
            <person name="Liao H.L."/>
            <person name="Branco S."/>
            <person name="Kuo A."/>
            <person name="LaButti K."/>
            <person name="Lipzen A."/>
            <person name="Andreopoulos W."/>
            <person name="Pangilinan J."/>
            <person name="Riley R."/>
            <person name="Hundley H."/>
            <person name="Na H."/>
            <person name="Barry K."/>
            <person name="Grigoriev I.V."/>
            <person name="Stajich J.E."/>
            <person name="Kennedy P.G."/>
        </authorList>
    </citation>
    <scope>NUCLEOTIDE SEQUENCE</scope>
    <source>
        <strain evidence="8">MN1</strain>
    </source>
</reference>
<dbReference type="PANTHER" id="PTHR46300">
    <property type="entry name" value="P450, PUTATIVE (EUROFUNG)-RELATED-RELATED"/>
    <property type="match status" value="1"/>
</dbReference>
<dbReference type="OrthoDB" id="2789670at2759"/>
<comment type="caution">
    <text evidence="8">The sequence shown here is derived from an EMBL/GenBank/DDBJ whole genome shotgun (WGS) entry which is preliminary data.</text>
</comment>
<organism evidence="8 9">
    <name type="scientific">Suillus subaureus</name>
    <dbReference type="NCBI Taxonomy" id="48587"/>
    <lineage>
        <taxon>Eukaryota</taxon>
        <taxon>Fungi</taxon>
        <taxon>Dikarya</taxon>
        <taxon>Basidiomycota</taxon>
        <taxon>Agaricomycotina</taxon>
        <taxon>Agaricomycetes</taxon>
        <taxon>Agaricomycetidae</taxon>
        <taxon>Boletales</taxon>
        <taxon>Suillineae</taxon>
        <taxon>Suillaceae</taxon>
        <taxon>Suillus</taxon>
    </lineage>
</organism>
<dbReference type="PANTHER" id="PTHR46300:SF1">
    <property type="entry name" value="P450, PUTATIVE (EUROFUNG)-RELATED"/>
    <property type="match status" value="1"/>
</dbReference>
<dbReference type="RefSeq" id="XP_041191757.1">
    <property type="nucleotide sequence ID" value="XM_041343014.1"/>
</dbReference>
<dbReference type="Pfam" id="PF00067">
    <property type="entry name" value="p450"/>
    <property type="match status" value="1"/>
</dbReference>
<keyword evidence="5" id="KW-0560">Oxidoreductase</keyword>
<comment type="similarity">
    <text evidence="2">Belongs to the cytochrome P450 family.</text>
</comment>
<evidence type="ECO:0000256" key="1">
    <source>
        <dbReference type="ARBA" id="ARBA00001971"/>
    </source>
</evidence>
<dbReference type="GO" id="GO:0016705">
    <property type="term" value="F:oxidoreductase activity, acting on paired donors, with incorporation or reduction of molecular oxygen"/>
    <property type="evidence" value="ECO:0007669"/>
    <property type="project" value="InterPro"/>
</dbReference>
<dbReference type="EMBL" id="JABBWG010000021">
    <property type="protein sequence ID" value="KAG1814296.1"/>
    <property type="molecule type" value="Genomic_DNA"/>
</dbReference>
<keyword evidence="3" id="KW-0349">Heme</keyword>
<evidence type="ECO:0000313" key="9">
    <source>
        <dbReference type="Proteomes" id="UP000807769"/>
    </source>
</evidence>
<evidence type="ECO:0008006" key="10">
    <source>
        <dbReference type="Google" id="ProtNLM"/>
    </source>
</evidence>
<evidence type="ECO:0000256" key="2">
    <source>
        <dbReference type="ARBA" id="ARBA00010617"/>
    </source>
</evidence>
<dbReference type="Proteomes" id="UP000807769">
    <property type="component" value="Unassembled WGS sequence"/>
</dbReference>
<evidence type="ECO:0000313" key="8">
    <source>
        <dbReference type="EMBL" id="KAG1814296.1"/>
    </source>
</evidence>
<evidence type="ECO:0000256" key="6">
    <source>
        <dbReference type="ARBA" id="ARBA00023004"/>
    </source>
</evidence>
<evidence type="ECO:0000256" key="3">
    <source>
        <dbReference type="ARBA" id="ARBA00022617"/>
    </source>
</evidence>
<dbReference type="Gene3D" id="1.10.630.10">
    <property type="entry name" value="Cytochrome P450"/>
    <property type="match status" value="1"/>
</dbReference>
<keyword evidence="4" id="KW-0479">Metal-binding</keyword>
<dbReference type="InterPro" id="IPR050364">
    <property type="entry name" value="Cytochrome_P450_fung"/>
</dbReference>
<keyword evidence="6" id="KW-0408">Iron</keyword>